<evidence type="ECO:0000313" key="8">
    <source>
        <dbReference type="Proteomes" id="UP000729402"/>
    </source>
</evidence>
<dbReference type="EMBL" id="JAAALK010000079">
    <property type="protein sequence ID" value="KAG8095661.1"/>
    <property type="molecule type" value="Genomic_DNA"/>
</dbReference>
<reference evidence="7" key="1">
    <citation type="journal article" date="2021" name="bioRxiv">
        <title>Whole Genome Assembly and Annotation of Northern Wild Rice, Zizania palustris L., Supports a Whole Genome Duplication in the Zizania Genus.</title>
        <authorList>
            <person name="Haas M."/>
            <person name="Kono T."/>
            <person name="Macchietto M."/>
            <person name="Millas R."/>
            <person name="McGilp L."/>
            <person name="Shao M."/>
            <person name="Duquette J."/>
            <person name="Hirsch C.N."/>
            <person name="Kimball J."/>
        </authorList>
    </citation>
    <scope>NUCLEOTIDE SEQUENCE</scope>
    <source>
        <tissue evidence="7">Fresh leaf tissue</tissue>
    </source>
</reference>
<proteinExistence type="inferred from homology"/>
<dbReference type="Pfam" id="PF03016">
    <property type="entry name" value="Exostosin_GT47"/>
    <property type="match status" value="1"/>
</dbReference>
<protein>
    <recommendedName>
        <fullName evidence="6">Exostosin GT47 domain-containing protein</fullName>
    </recommendedName>
</protein>
<keyword evidence="3" id="KW-0808">Transferase</keyword>
<reference evidence="7" key="2">
    <citation type="submission" date="2021-02" db="EMBL/GenBank/DDBJ databases">
        <authorList>
            <person name="Kimball J.A."/>
            <person name="Haas M.W."/>
            <person name="Macchietto M."/>
            <person name="Kono T."/>
            <person name="Duquette J."/>
            <person name="Shao M."/>
        </authorList>
    </citation>
    <scope>NUCLEOTIDE SEQUENCE</scope>
    <source>
        <tissue evidence="7">Fresh leaf tissue</tissue>
    </source>
</reference>
<dbReference type="Proteomes" id="UP000729402">
    <property type="component" value="Unassembled WGS sequence"/>
</dbReference>
<dbReference type="PANTHER" id="PTHR11062">
    <property type="entry name" value="EXOSTOSIN HEPARAN SULFATE GLYCOSYLTRANSFERASE -RELATED"/>
    <property type="match status" value="1"/>
</dbReference>
<accession>A0A8J5WUH9</accession>
<evidence type="ECO:0000256" key="2">
    <source>
        <dbReference type="ARBA" id="ARBA00010271"/>
    </source>
</evidence>
<feature type="domain" description="Exostosin GT47" evidence="6">
    <location>
        <begin position="11"/>
        <end position="78"/>
    </location>
</feature>
<dbReference type="AlphaFoldDB" id="A0A8J5WUH9"/>
<comment type="subcellular location">
    <subcellularLocation>
        <location evidence="1">Golgi apparatus membrane</location>
        <topology evidence="1">Single-pass type II membrane protein</topology>
    </subcellularLocation>
</comment>
<gene>
    <name evidence="7" type="ORF">GUJ93_ZPchr0013g36333</name>
</gene>
<dbReference type="GO" id="GO:0000139">
    <property type="term" value="C:Golgi membrane"/>
    <property type="evidence" value="ECO:0007669"/>
    <property type="project" value="UniProtKB-SubCell"/>
</dbReference>
<dbReference type="PANTHER" id="PTHR11062:SF229">
    <property type="entry name" value="GLUCURONOXYLAN GLUCURONOSYLTRANSFERASE IRX7-RELATED"/>
    <property type="match status" value="1"/>
</dbReference>
<comment type="caution">
    <text evidence="7">The sequence shown here is derived from an EMBL/GenBank/DDBJ whole genome shotgun (WGS) entry which is preliminary data.</text>
</comment>
<evidence type="ECO:0000256" key="1">
    <source>
        <dbReference type="ARBA" id="ARBA00004323"/>
    </source>
</evidence>
<comment type="similarity">
    <text evidence="2">Belongs to the glycosyltransferase 47 family.</text>
</comment>
<dbReference type="InterPro" id="IPR004263">
    <property type="entry name" value="Exostosin"/>
</dbReference>
<evidence type="ECO:0000313" key="7">
    <source>
        <dbReference type="EMBL" id="KAG8095661.1"/>
    </source>
</evidence>
<evidence type="ECO:0000256" key="5">
    <source>
        <dbReference type="ARBA" id="ARBA00023034"/>
    </source>
</evidence>
<organism evidence="7 8">
    <name type="scientific">Zizania palustris</name>
    <name type="common">Northern wild rice</name>
    <dbReference type="NCBI Taxonomy" id="103762"/>
    <lineage>
        <taxon>Eukaryota</taxon>
        <taxon>Viridiplantae</taxon>
        <taxon>Streptophyta</taxon>
        <taxon>Embryophyta</taxon>
        <taxon>Tracheophyta</taxon>
        <taxon>Spermatophyta</taxon>
        <taxon>Magnoliopsida</taxon>
        <taxon>Liliopsida</taxon>
        <taxon>Poales</taxon>
        <taxon>Poaceae</taxon>
        <taxon>BOP clade</taxon>
        <taxon>Oryzoideae</taxon>
        <taxon>Oryzeae</taxon>
        <taxon>Zizaniinae</taxon>
        <taxon>Zizania</taxon>
    </lineage>
</organism>
<keyword evidence="8" id="KW-1185">Reference proteome</keyword>
<dbReference type="GO" id="GO:0010417">
    <property type="term" value="P:glucuronoxylan biosynthetic process"/>
    <property type="evidence" value="ECO:0007669"/>
    <property type="project" value="TreeGrafter"/>
</dbReference>
<keyword evidence="4" id="KW-0812">Transmembrane</keyword>
<evidence type="ECO:0000259" key="6">
    <source>
        <dbReference type="Pfam" id="PF03016"/>
    </source>
</evidence>
<evidence type="ECO:0000256" key="3">
    <source>
        <dbReference type="ARBA" id="ARBA00022676"/>
    </source>
</evidence>
<dbReference type="OrthoDB" id="1700804at2759"/>
<dbReference type="GO" id="GO:0016757">
    <property type="term" value="F:glycosyltransferase activity"/>
    <property type="evidence" value="ECO:0007669"/>
    <property type="project" value="UniProtKB-KW"/>
</dbReference>
<dbReference type="InterPro" id="IPR040911">
    <property type="entry name" value="Exostosin_GT47"/>
</dbReference>
<keyword evidence="3" id="KW-0328">Glycosyltransferase</keyword>
<keyword evidence="4" id="KW-0735">Signal-anchor</keyword>
<keyword evidence="5" id="KW-0333">Golgi apparatus</keyword>
<evidence type="ECO:0000256" key="4">
    <source>
        <dbReference type="ARBA" id="ARBA00022968"/>
    </source>
</evidence>
<sequence length="114" mass="12729">MLSYVSRSAPREDAELFFVPIYVSCNFSTTNGFLSLSHMCGMLAEAVELVWAQMSYWNRSNGADHVFFTSHDFGDCFHPMVSSCPKLGPFLYCFAAGLRTNMNLYDASCLLPAT</sequence>
<name>A0A8J5WUH9_ZIZPA</name>